<organism evidence="3 4">
    <name type="scientific">Reyranella soli</name>
    <dbReference type="NCBI Taxonomy" id="1230389"/>
    <lineage>
        <taxon>Bacteria</taxon>
        <taxon>Pseudomonadati</taxon>
        <taxon>Pseudomonadota</taxon>
        <taxon>Alphaproteobacteria</taxon>
        <taxon>Hyphomicrobiales</taxon>
        <taxon>Reyranellaceae</taxon>
        <taxon>Reyranella</taxon>
    </lineage>
</organism>
<dbReference type="EMBL" id="BKAJ01000136">
    <property type="protein sequence ID" value="GEP59650.1"/>
    <property type="molecule type" value="Genomic_DNA"/>
</dbReference>
<evidence type="ECO:0000313" key="4">
    <source>
        <dbReference type="Proteomes" id="UP000321058"/>
    </source>
</evidence>
<keyword evidence="2" id="KW-1133">Transmembrane helix</keyword>
<gene>
    <name evidence="3" type="ORF">RSO01_68160</name>
</gene>
<reference evidence="3 4" key="1">
    <citation type="submission" date="2019-07" db="EMBL/GenBank/DDBJ databases">
        <title>Whole genome shotgun sequence of Reyranella soli NBRC 108950.</title>
        <authorList>
            <person name="Hosoyama A."/>
            <person name="Uohara A."/>
            <person name="Ohji S."/>
            <person name="Ichikawa N."/>
        </authorList>
    </citation>
    <scope>NUCLEOTIDE SEQUENCE [LARGE SCALE GENOMIC DNA]</scope>
    <source>
        <strain evidence="3 4">NBRC 108950</strain>
    </source>
</reference>
<evidence type="ECO:0000256" key="2">
    <source>
        <dbReference type="SAM" id="Phobius"/>
    </source>
</evidence>
<name>A0A512NL17_9HYPH</name>
<accession>A0A512NL17</accession>
<keyword evidence="2" id="KW-0812">Transmembrane</keyword>
<comment type="caution">
    <text evidence="3">The sequence shown here is derived from an EMBL/GenBank/DDBJ whole genome shotgun (WGS) entry which is preliminary data.</text>
</comment>
<feature type="region of interest" description="Disordered" evidence="1">
    <location>
        <begin position="219"/>
        <end position="255"/>
    </location>
</feature>
<keyword evidence="2" id="KW-0472">Membrane</keyword>
<evidence type="ECO:0000256" key="1">
    <source>
        <dbReference type="SAM" id="MobiDB-lite"/>
    </source>
</evidence>
<dbReference type="AlphaFoldDB" id="A0A512NL17"/>
<feature type="compositionally biased region" description="Basic and acidic residues" evidence="1">
    <location>
        <begin position="219"/>
        <end position="237"/>
    </location>
</feature>
<protein>
    <submittedName>
        <fullName evidence="3">Uncharacterized protein</fullName>
    </submittedName>
</protein>
<dbReference type="Proteomes" id="UP000321058">
    <property type="component" value="Unassembled WGS sequence"/>
</dbReference>
<keyword evidence="4" id="KW-1185">Reference proteome</keyword>
<sequence>MSNAQEAQVTKQATNIQIRIDELQDWPKVQQQKLEIRTMLQSLEDVRRLQIGPVELARRLRPLLVPDEWVAMSVAQQEDFLEPFFDLPPEEREALYYRLLRAKDPTSPLLLDETEAKQQVLVLQQVLSEATHDVQRVKEVRSEAEQGLEQVRLAQAKLEQQQQLDRQMITILLTHIDRVNKETESRVRWEVVAAALVTGFFSCVAVALTVWSSRQTSRDQFRRDELDHQRRQDDRPGPRKSALFDADGEPIGRSR</sequence>
<evidence type="ECO:0000313" key="3">
    <source>
        <dbReference type="EMBL" id="GEP59650.1"/>
    </source>
</evidence>
<proteinExistence type="predicted"/>
<feature type="transmembrane region" description="Helical" evidence="2">
    <location>
        <begin position="191"/>
        <end position="213"/>
    </location>
</feature>